<evidence type="ECO:0000313" key="1">
    <source>
        <dbReference type="EMBL" id="CAF0823781.1"/>
    </source>
</evidence>
<proteinExistence type="predicted"/>
<dbReference type="EMBL" id="CAJOBE010005491">
    <property type="protein sequence ID" value="CAF3974988.1"/>
    <property type="molecule type" value="Genomic_DNA"/>
</dbReference>
<sequence length="126" mass="14562">MRNISLINLPYSFGNLTSLGFLRLNNNNLVSLPKTMANIESINMMILDENPHLDSLQSLNGMRNLRYVHAMSCIIDRLPYNVPDLIYLLMFNNRLTNLHGIETLGYNTNEAKNLFFRLKSYKLHST</sequence>
<dbReference type="Gene3D" id="3.80.10.10">
    <property type="entry name" value="Ribonuclease Inhibitor"/>
    <property type="match status" value="1"/>
</dbReference>
<comment type="caution">
    <text evidence="1">The sequence shown here is derived from an EMBL/GenBank/DDBJ whole genome shotgun (WGS) entry which is preliminary data.</text>
</comment>
<name>A0A813UA03_9BILA</name>
<dbReference type="Proteomes" id="UP000663874">
    <property type="component" value="Unassembled WGS sequence"/>
</dbReference>
<dbReference type="InterPro" id="IPR032675">
    <property type="entry name" value="LRR_dom_sf"/>
</dbReference>
<organism evidence="1 3">
    <name type="scientific">Rotaria sordida</name>
    <dbReference type="NCBI Taxonomy" id="392033"/>
    <lineage>
        <taxon>Eukaryota</taxon>
        <taxon>Metazoa</taxon>
        <taxon>Spiralia</taxon>
        <taxon>Gnathifera</taxon>
        <taxon>Rotifera</taxon>
        <taxon>Eurotatoria</taxon>
        <taxon>Bdelloidea</taxon>
        <taxon>Philodinida</taxon>
        <taxon>Philodinidae</taxon>
        <taxon>Rotaria</taxon>
    </lineage>
</organism>
<reference evidence="1" key="1">
    <citation type="submission" date="2021-02" db="EMBL/GenBank/DDBJ databases">
        <authorList>
            <person name="Nowell W R."/>
        </authorList>
    </citation>
    <scope>NUCLEOTIDE SEQUENCE</scope>
</reference>
<evidence type="ECO:0000313" key="3">
    <source>
        <dbReference type="Proteomes" id="UP000663889"/>
    </source>
</evidence>
<dbReference type="AlphaFoldDB" id="A0A813UA03"/>
<accession>A0A813UA03</accession>
<dbReference type="Proteomes" id="UP000663889">
    <property type="component" value="Unassembled WGS sequence"/>
</dbReference>
<dbReference type="SUPFAM" id="SSF52058">
    <property type="entry name" value="L domain-like"/>
    <property type="match status" value="1"/>
</dbReference>
<evidence type="ECO:0000313" key="2">
    <source>
        <dbReference type="EMBL" id="CAF3974988.1"/>
    </source>
</evidence>
<gene>
    <name evidence="2" type="ORF">FNK824_LOCUS24543</name>
    <name evidence="1" type="ORF">SEV965_LOCUS1753</name>
</gene>
<dbReference type="EMBL" id="CAJNOU010000035">
    <property type="protein sequence ID" value="CAF0823781.1"/>
    <property type="molecule type" value="Genomic_DNA"/>
</dbReference>
<protein>
    <submittedName>
        <fullName evidence="1">Uncharacterized protein</fullName>
    </submittedName>
</protein>